<gene>
    <name evidence="2" type="ORF">B4135_1107</name>
</gene>
<proteinExistence type="predicted"/>
<dbReference type="InterPro" id="IPR052342">
    <property type="entry name" value="MCH/BMMD"/>
</dbReference>
<organism evidence="2 3">
    <name type="scientific">Caldibacillus debilis</name>
    <dbReference type="NCBI Taxonomy" id="301148"/>
    <lineage>
        <taxon>Bacteria</taxon>
        <taxon>Bacillati</taxon>
        <taxon>Bacillota</taxon>
        <taxon>Bacilli</taxon>
        <taxon>Bacillales</taxon>
        <taxon>Bacillaceae</taxon>
        <taxon>Caldibacillus</taxon>
    </lineage>
</organism>
<evidence type="ECO:0000259" key="1">
    <source>
        <dbReference type="Pfam" id="PF13452"/>
    </source>
</evidence>
<reference evidence="2 3" key="1">
    <citation type="submission" date="2016-01" db="EMBL/GenBank/DDBJ databases">
        <title>Draft Genome Sequences of Seven Thermophilic Sporeformers Isolated from Foods.</title>
        <authorList>
            <person name="Berendsen E.M."/>
            <person name="Wells-Bennik M.H."/>
            <person name="Krawcyk A.O."/>
            <person name="De Jong A."/>
            <person name="Holsappel S."/>
            <person name="Eijlander R.T."/>
            <person name="Kuipers O.P."/>
        </authorList>
    </citation>
    <scope>NUCLEOTIDE SEQUENCE [LARGE SCALE GENOMIC DNA]</scope>
    <source>
        <strain evidence="2 3">B4135</strain>
    </source>
</reference>
<evidence type="ECO:0000313" key="3">
    <source>
        <dbReference type="Proteomes" id="UP000075683"/>
    </source>
</evidence>
<dbReference type="EMBL" id="LQYT01000009">
    <property type="protein sequence ID" value="KYD22624.1"/>
    <property type="molecule type" value="Genomic_DNA"/>
</dbReference>
<dbReference type="PANTHER" id="PTHR43664:SF1">
    <property type="entry name" value="BETA-METHYLMALYL-COA DEHYDRATASE"/>
    <property type="match status" value="1"/>
</dbReference>
<feature type="domain" description="FAS1-like dehydratase" evidence="1">
    <location>
        <begin position="81"/>
        <end position="136"/>
    </location>
</feature>
<evidence type="ECO:0000313" key="2">
    <source>
        <dbReference type="EMBL" id="KYD22624.1"/>
    </source>
</evidence>
<dbReference type="SUPFAM" id="SSF54637">
    <property type="entry name" value="Thioesterase/thiol ester dehydrase-isomerase"/>
    <property type="match status" value="1"/>
</dbReference>
<dbReference type="STRING" id="301148.B4135_1107"/>
<dbReference type="CDD" id="cd03449">
    <property type="entry name" value="R_hydratase"/>
    <property type="match status" value="1"/>
</dbReference>
<dbReference type="Proteomes" id="UP000075683">
    <property type="component" value="Unassembled WGS sequence"/>
</dbReference>
<dbReference type="InterPro" id="IPR039569">
    <property type="entry name" value="FAS1-like_DH_region"/>
</dbReference>
<dbReference type="Pfam" id="PF13452">
    <property type="entry name" value="FAS1_DH_region"/>
    <property type="match status" value="1"/>
</dbReference>
<dbReference type="Gene3D" id="3.10.129.10">
    <property type="entry name" value="Hotdog Thioesterase"/>
    <property type="match status" value="1"/>
</dbReference>
<accession>A0A150MDJ2</accession>
<sequence length="146" mass="16629">MSEWSFNAIIEEKDYVKEGRRMNIQTGDKFSWSRTFTAEDVLRFGELTGDRGIHHVRPDDQGRLMVHGLLTASIGTKIGGDLNYIAREMTSEFIRPVFTGDTVTCEVTIEKVEQKEGYKTVDMRAEYRNQHGKVVMYGSSSGIIKE</sequence>
<dbReference type="AlphaFoldDB" id="A0A150MDJ2"/>
<protein>
    <recommendedName>
        <fullName evidence="1">FAS1-like dehydratase domain-containing protein</fullName>
    </recommendedName>
</protein>
<comment type="caution">
    <text evidence="2">The sequence shown here is derived from an EMBL/GenBank/DDBJ whole genome shotgun (WGS) entry which is preliminary data.</text>
</comment>
<dbReference type="PATRIC" id="fig|301148.3.peg.70"/>
<dbReference type="InterPro" id="IPR029069">
    <property type="entry name" value="HotDog_dom_sf"/>
</dbReference>
<name>A0A150MDJ2_9BACI</name>
<dbReference type="PANTHER" id="PTHR43664">
    <property type="entry name" value="MONOAMINE OXIDASE-RELATED"/>
    <property type="match status" value="1"/>
</dbReference>